<keyword evidence="1" id="KW-1015">Disulfide bond</keyword>
<feature type="signal peptide" evidence="4">
    <location>
        <begin position="1"/>
        <end position="20"/>
    </location>
</feature>
<dbReference type="InterPro" id="IPR036772">
    <property type="entry name" value="SRCR-like_dom_sf"/>
</dbReference>
<evidence type="ECO:0000313" key="6">
    <source>
        <dbReference type="Proteomes" id="UP000001554"/>
    </source>
</evidence>
<dbReference type="OrthoDB" id="536948at2759"/>
<keyword evidence="3" id="KW-0175">Coiled coil</keyword>
<organism evidence="6 7">
    <name type="scientific">Branchiostoma floridae</name>
    <name type="common">Florida lancelet</name>
    <name type="synonym">Amphioxus</name>
    <dbReference type="NCBI Taxonomy" id="7739"/>
    <lineage>
        <taxon>Eukaryota</taxon>
        <taxon>Metazoa</taxon>
        <taxon>Chordata</taxon>
        <taxon>Cephalochordata</taxon>
        <taxon>Leptocardii</taxon>
        <taxon>Amphioxiformes</taxon>
        <taxon>Branchiostomatidae</taxon>
        <taxon>Branchiostoma</taxon>
    </lineage>
</organism>
<dbReference type="PANTHER" id="PTHR48071:SF27">
    <property type="entry name" value="SCAVENGER RECEPTOR CYSTEINE-RICH TYPE 1 PROTEIN M130-LIKE"/>
    <property type="match status" value="1"/>
</dbReference>
<dbReference type="Gene3D" id="3.10.250.10">
    <property type="entry name" value="SRCR-like domain"/>
    <property type="match status" value="1"/>
</dbReference>
<dbReference type="Proteomes" id="UP000001554">
    <property type="component" value="Chromosome 11"/>
</dbReference>
<dbReference type="GeneID" id="118426322"/>
<dbReference type="GO" id="GO:0016020">
    <property type="term" value="C:membrane"/>
    <property type="evidence" value="ECO:0007669"/>
    <property type="project" value="InterPro"/>
</dbReference>
<evidence type="ECO:0000256" key="2">
    <source>
        <dbReference type="PROSITE-ProRule" id="PRU00196"/>
    </source>
</evidence>
<dbReference type="SUPFAM" id="SSF56487">
    <property type="entry name" value="SRCR-like"/>
    <property type="match status" value="1"/>
</dbReference>
<dbReference type="InterPro" id="IPR001190">
    <property type="entry name" value="SRCR"/>
</dbReference>
<dbReference type="RefSeq" id="XP_035691524.1">
    <property type="nucleotide sequence ID" value="XM_035835631.1"/>
</dbReference>
<evidence type="ECO:0000259" key="5">
    <source>
        <dbReference type="PROSITE" id="PS50287"/>
    </source>
</evidence>
<dbReference type="KEGG" id="bfo:118426322"/>
<dbReference type="Pfam" id="PF00530">
    <property type="entry name" value="SRCR"/>
    <property type="match status" value="1"/>
</dbReference>
<keyword evidence="6" id="KW-1185">Reference proteome</keyword>
<dbReference type="PANTHER" id="PTHR48071">
    <property type="entry name" value="SRCR DOMAIN-CONTAINING PROTEIN"/>
    <property type="match status" value="1"/>
</dbReference>
<accession>A0A9J7LZX2</accession>
<keyword evidence="4" id="KW-0732">Signal</keyword>
<dbReference type="PROSITE" id="PS50287">
    <property type="entry name" value="SRCR_2"/>
    <property type="match status" value="1"/>
</dbReference>
<evidence type="ECO:0000313" key="7">
    <source>
        <dbReference type="RefSeq" id="XP_035691524.1"/>
    </source>
</evidence>
<feature type="coiled-coil region" evidence="3">
    <location>
        <begin position="43"/>
        <end position="77"/>
    </location>
</feature>
<evidence type="ECO:0000256" key="3">
    <source>
        <dbReference type="SAM" id="Coils"/>
    </source>
</evidence>
<comment type="caution">
    <text evidence="2">Lacks conserved residue(s) required for the propagation of feature annotation.</text>
</comment>
<evidence type="ECO:0000256" key="4">
    <source>
        <dbReference type="SAM" id="SignalP"/>
    </source>
</evidence>
<dbReference type="AlphaFoldDB" id="A0A9J7LZX2"/>
<gene>
    <name evidence="7" type="primary">LOC118426322</name>
</gene>
<proteinExistence type="predicted"/>
<feature type="chain" id="PRO_5039918132" evidence="4">
    <location>
        <begin position="21"/>
        <end position="152"/>
    </location>
</feature>
<dbReference type="PRINTS" id="PR00258">
    <property type="entry name" value="SPERACTRCPTR"/>
</dbReference>
<name>A0A9J7LZX2_BRAFL</name>
<feature type="domain" description="SRCR" evidence="5">
    <location>
        <begin position="106"/>
        <end position="152"/>
    </location>
</feature>
<protein>
    <submittedName>
        <fullName evidence="7">DMBT1-like protein</fullName>
    </submittedName>
</protein>
<sequence>MRQIGIVLVVLWACLSDCSAMVGGLARAGDGAARYRREVSDTAQDCSAELNRQRELNRALEEENKRLTRLLVAEQSESRQEAERPVSVQIIRTDEGAETKGSGFEIRLRGGEAAHRGRVELKVLGSEVTDWGVICDDGWDKREADVVCRLLG</sequence>
<reference evidence="7" key="2">
    <citation type="submission" date="2025-08" db="UniProtKB">
        <authorList>
            <consortium name="RefSeq"/>
        </authorList>
    </citation>
    <scope>IDENTIFICATION</scope>
    <source>
        <strain evidence="7">S238N-H82</strain>
        <tissue evidence="7">Testes</tissue>
    </source>
</reference>
<reference evidence="6" key="1">
    <citation type="journal article" date="2020" name="Nat. Ecol. Evol.">
        <title>Deeply conserved synteny resolves early events in vertebrate evolution.</title>
        <authorList>
            <person name="Simakov O."/>
            <person name="Marletaz F."/>
            <person name="Yue J.X."/>
            <person name="O'Connell B."/>
            <person name="Jenkins J."/>
            <person name="Brandt A."/>
            <person name="Calef R."/>
            <person name="Tung C.H."/>
            <person name="Huang T.K."/>
            <person name="Schmutz J."/>
            <person name="Satoh N."/>
            <person name="Yu J.K."/>
            <person name="Putnam N.H."/>
            <person name="Green R.E."/>
            <person name="Rokhsar D.S."/>
        </authorList>
    </citation>
    <scope>NUCLEOTIDE SEQUENCE [LARGE SCALE GENOMIC DNA]</scope>
    <source>
        <strain evidence="6">S238N-H82</strain>
    </source>
</reference>
<evidence type="ECO:0000256" key="1">
    <source>
        <dbReference type="ARBA" id="ARBA00023157"/>
    </source>
</evidence>